<dbReference type="OrthoDB" id="9814474at2"/>
<evidence type="ECO:0000313" key="4">
    <source>
        <dbReference type="Proteomes" id="UP000632659"/>
    </source>
</evidence>
<evidence type="ECO:0000256" key="1">
    <source>
        <dbReference type="SAM" id="Coils"/>
    </source>
</evidence>
<feature type="transmembrane region" description="Helical" evidence="2">
    <location>
        <begin position="53"/>
        <end position="74"/>
    </location>
</feature>
<feature type="transmembrane region" description="Helical" evidence="2">
    <location>
        <begin position="86"/>
        <end position="106"/>
    </location>
</feature>
<accession>A0A8J6TX98</accession>
<keyword evidence="2" id="KW-1133">Transmembrane helix</keyword>
<reference evidence="3" key="1">
    <citation type="submission" date="2020-08" db="EMBL/GenBank/DDBJ databases">
        <title>Genome public.</title>
        <authorList>
            <person name="Liu C."/>
            <person name="Sun Q."/>
        </authorList>
    </citation>
    <scope>NUCLEOTIDE SEQUENCE</scope>
    <source>
        <strain evidence="3">NSJ-15</strain>
    </source>
</reference>
<feature type="transmembrane region" description="Helical" evidence="2">
    <location>
        <begin position="118"/>
        <end position="147"/>
    </location>
</feature>
<evidence type="ECO:0000313" key="3">
    <source>
        <dbReference type="EMBL" id="MBC8610840.1"/>
    </source>
</evidence>
<dbReference type="PANTHER" id="PTHR40078:SF1">
    <property type="entry name" value="INTEGRAL MEMBRANE PROTEIN"/>
    <property type="match status" value="1"/>
</dbReference>
<organism evidence="3 4">
    <name type="scientific">Massiliimalia timonensis</name>
    <dbReference type="NCBI Taxonomy" id="1987501"/>
    <lineage>
        <taxon>Bacteria</taxon>
        <taxon>Bacillati</taxon>
        <taxon>Bacillota</taxon>
        <taxon>Clostridia</taxon>
        <taxon>Eubacteriales</taxon>
        <taxon>Oscillospiraceae</taxon>
        <taxon>Massiliimalia</taxon>
    </lineage>
</organism>
<name>A0A8J6TX98_9FIRM</name>
<dbReference type="Proteomes" id="UP000632659">
    <property type="component" value="Unassembled WGS sequence"/>
</dbReference>
<dbReference type="InterPro" id="IPR038750">
    <property type="entry name" value="YczE/YyaS-like"/>
</dbReference>
<keyword evidence="1" id="KW-0175">Coiled coil</keyword>
<feature type="transmembrane region" description="Helical" evidence="2">
    <location>
        <begin position="12"/>
        <end position="33"/>
    </location>
</feature>
<protein>
    <submittedName>
        <fullName evidence="3">YitT family protein</fullName>
    </submittedName>
</protein>
<feature type="coiled-coil region" evidence="1">
    <location>
        <begin position="216"/>
        <end position="243"/>
    </location>
</feature>
<keyword evidence="4" id="KW-1185">Reference proteome</keyword>
<keyword evidence="2" id="KW-0472">Membrane</keyword>
<evidence type="ECO:0000256" key="2">
    <source>
        <dbReference type="SAM" id="Phobius"/>
    </source>
</evidence>
<dbReference type="EMBL" id="JACRTL010000003">
    <property type="protein sequence ID" value="MBC8610840.1"/>
    <property type="molecule type" value="Genomic_DNA"/>
</dbReference>
<gene>
    <name evidence="3" type="ORF">H8702_06845</name>
</gene>
<proteinExistence type="predicted"/>
<keyword evidence="2" id="KW-0812">Transmembrane</keyword>
<dbReference type="Pfam" id="PF19700">
    <property type="entry name" value="DUF6198"/>
    <property type="match status" value="1"/>
</dbReference>
<dbReference type="AlphaFoldDB" id="A0A8J6TX98"/>
<dbReference type="PANTHER" id="PTHR40078">
    <property type="entry name" value="INTEGRAL MEMBRANE PROTEIN-RELATED"/>
    <property type="match status" value="1"/>
</dbReference>
<comment type="caution">
    <text evidence="3">The sequence shown here is derived from an EMBL/GenBank/DDBJ whole genome shotgun (WGS) entry which is preliminary data.</text>
</comment>
<sequence length="246" mass="27542">MRRPGIVLNQEMVKRLIMMTIGCVFMGIAITIYNKVQFGTDPFTSMVLGIAKHLPVSFGVTQLTVNVIIIAIAFKFSRNLIGIGTFINVTCIGFIVDFTTWLYQFAFPDPEVLWVKSLLFLCAVIIHCFGGSIFFTAALGVGAYDVVAFVMNARTKINYRWCRMGTDFFCTAAGFLLGATIGIGTVVTAFFMGPVIQWFTDHFSLPFLYGKDAAAEKILEEKLAREQKKEEQARKREEKKQAKKPV</sequence>
<dbReference type="RefSeq" id="WP_093989214.1">
    <property type="nucleotide sequence ID" value="NZ_FYDD01000004.1"/>
</dbReference>
<feature type="transmembrane region" description="Helical" evidence="2">
    <location>
        <begin position="168"/>
        <end position="192"/>
    </location>
</feature>